<feature type="region of interest" description="Disordered" evidence="5">
    <location>
        <begin position="253"/>
        <end position="280"/>
    </location>
</feature>
<dbReference type="InterPro" id="IPR005650">
    <property type="entry name" value="BlaI_family"/>
</dbReference>
<keyword evidence="3" id="KW-0804">Transcription</keyword>
<dbReference type="Pfam" id="PF03965">
    <property type="entry name" value="Penicillinase_R"/>
    <property type="match status" value="1"/>
</dbReference>
<gene>
    <name evidence="6" type="ORF">GCM10010315_41530</name>
</gene>
<evidence type="ECO:0000256" key="1">
    <source>
        <dbReference type="ARBA" id="ARBA00023015"/>
    </source>
</evidence>
<feature type="coiled-coil region" evidence="4">
    <location>
        <begin position="29"/>
        <end position="56"/>
    </location>
</feature>
<name>A0ABN3TYY8_9ACTN</name>
<evidence type="ECO:0000256" key="2">
    <source>
        <dbReference type="ARBA" id="ARBA00023125"/>
    </source>
</evidence>
<reference evidence="6 7" key="1">
    <citation type="journal article" date="2019" name="Int. J. Syst. Evol. Microbiol.">
        <title>The Global Catalogue of Microorganisms (GCM) 10K type strain sequencing project: providing services to taxonomists for standard genome sequencing and annotation.</title>
        <authorList>
            <consortium name="The Broad Institute Genomics Platform"/>
            <consortium name="The Broad Institute Genome Sequencing Center for Infectious Disease"/>
            <person name="Wu L."/>
            <person name="Ma J."/>
        </authorList>
    </citation>
    <scope>NUCLEOTIDE SEQUENCE [LARGE SCALE GENOMIC DNA]</scope>
    <source>
        <strain evidence="6 7">JCM 4542</strain>
    </source>
</reference>
<keyword evidence="4" id="KW-0175">Coiled coil</keyword>
<proteinExistence type="predicted"/>
<feature type="compositionally biased region" description="Basic residues" evidence="5">
    <location>
        <begin position="121"/>
        <end position="147"/>
    </location>
</feature>
<organism evidence="6 7">
    <name type="scientific">Streptomyces luteosporeus</name>
    <dbReference type="NCBI Taxonomy" id="173856"/>
    <lineage>
        <taxon>Bacteria</taxon>
        <taxon>Bacillati</taxon>
        <taxon>Actinomycetota</taxon>
        <taxon>Actinomycetes</taxon>
        <taxon>Kitasatosporales</taxon>
        <taxon>Streptomycetaceae</taxon>
        <taxon>Streptomyces</taxon>
    </lineage>
</organism>
<protein>
    <recommendedName>
        <fullName evidence="8">Regulatory protein</fullName>
    </recommendedName>
</protein>
<evidence type="ECO:0000313" key="6">
    <source>
        <dbReference type="EMBL" id="GAA2720647.1"/>
    </source>
</evidence>
<feature type="region of interest" description="Disordered" evidence="5">
    <location>
        <begin position="60"/>
        <end position="175"/>
    </location>
</feature>
<dbReference type="Gene3D" id="1.10.10.10">
    <property type="entry name" value="Winged helix-like DNA-binding domain superfamily/Winged helix DNA-binding domain"/>
    <property type="match status" value="1"/>
</dbReference>
<feature type="compositionally biased region" description="Low complexity" evidence="5">
    <location>
        <begin position="154"/>
        <end position="170"/>
    </location>
</feature>
<keyword evidence="1" id="KW-0805">Transcription regulation</keyword>
<dbReference type="RefSeq" id="WP_344436886.1">
    <property type="nucleotide sequence ID" value="NZ_BAAASL010000015.1"/>
</dbReference>
<evidence type="ECO:0000256" key="4">
    <source>
        <dbReference type="SAM" id="Coils"/>
    </source>
</evidence>
<evidence type="ECO:0000313" key="7">
    <source>
        <dbReference type="Proteomes" id="UP001500886"/>
    </source>
</evidence>
<evidence type="ECO:0000256" key="5">
    <source>
        <dbReference type="SAM" id="MobiDB-lite"/>
    </source>
</evidence>
<keyword evidence="2" id="KW-0238">DNA-binding</keyword>
<accession>A0ABN3TYY8</accession>
<keyword evidence="7" id="KW-1185">Reference proteome</keyword>
<dbReference type="EMBL" id="BAAASL010000015">
    <property type="protein sequence ID" value="GAA2720647.1"/>
    <property type="molecule type" value="Genomic_DNA"/>
</dbReference>
<evidence type="ECO:0000256" key="3">
    <source>
        <dbReference type="ARBA" id="ARBA00023163"/>
    </source>
</evidence>
<evidence type="ECO:0008006" key="8">
    <source>
        <dbReference type="Google" id="ProtNLM"/>
    </source>
</evidence>
<comment type="caution">
    <text evidence="6">The sequence shown here is derived from an EMBL/GenBank/DDBJ whole genome shotgun (WGS) entry which is preliminary data.</text>
</comment>
<dbReference type="InterPro" id="IPR036388">
    <property type="entry name" value="WH-like_DNA-bd_sf"/>
</dbReference>
<sequence length="280" mass="29218">MADEPAKTPIQHKYAQQYADDLAANRQEQGDITAQIAGLKERLEQLKAEENWLAQAQGSLPGAPVLSAPGAQPASEVAGVPPSDTAEQAGTSAPAGPVADAAQTVPQQRQDQSVREEQRKQPAKKAAVKKTTAKKATVRKAAKKAAVKKPSPEEAPAQPDAAAEAPAGKAAGEEKPGAPLWRLALGILLKAPGQPCVVKEVRDQLAQDHPDRATSVQTVRNSLETLVKKNLAEKSRQQGSVMYTAYADTDADAAPAADGTADGEAEQAPEAADEKVPAEV</sequence>
<dbReference type="Proteomes" id="UP001500886">
    <property type="component" value="Unassembled WGS sequence"/>
</dbReference>